<protein>
    <submittedName>
        <fullName evidence="1">Uncharacterized protein</fullName>
    </submittedName>
</protein>
<dbReference type="AlphaFoldDB" id="A0A7J7VZ37"/>
<name>A0A7J7VZ37_MYOMY</name>
<gene>
    <name evidence="1" type="ORF">mMyoMyo1_012279</name>
</gene>
<reference evidence="1 2" key="1">
    <citation type="journal article" date="2020" name="Nature">
        <title>Six reference-quality genomes reveal evolution of bat adaptations.</title>
        <authorList>
            <person name="Jebb D."/>
            <person name="Huang Z."/>
            <person name="Pippel M."/>
            <person name="Hughes G.M."/>
            <person name="Lavrichenko K."/>
            <person name="Devanna P."/>
            <person name="Winkler S."/>
            <person name="Jermiin L.S."/>
            <person name="Skirmuntt E.C."/>
            <person name="Katzourakis A."/>
            <person name="Burkitt-Gray L."/>
            <person name="Ray D.A."/>
            <person name="Sullivan K.A.M."/>
            <person name="Roscito J.G."/>
            <person name="Kirilenko B.M."/>
            <person name="Davalos L.M."/>
            <person name="Corthals A.P."/>
            <person name="Power M.L."/>
            <person name="Jones G."/>
            <person name="Ransome R.D."/>
            <person name="Dechmann D.K.N."/>
            <person name="Locatelli A.G."/>
            <person name="Puechmaille S.J."/>
            <person name="Fedrigo O."/>
            <person name="Jarvis E.D."/>
            <person name="Hiller M."/>
            <person name="Vernes S.C."/>
            <person name="Myers E.W."/>
            <person name="Teeling E.C."/>
        </authorList>
    </citation>
    <scope>NUCLEOTIDE SEQUENCE [LARGE SCALE GENOMIC DNA]</scope>
    <source>
        <strain evidence="1">MMyoMyo1</strain>
        <tissue evidence="1">Flight muscle</tissue>
    </source>
</reference>
<keyword evidence="2" id="KW-1185">Reference proteome</keyword>
<comment type="caution">
    <text evidence="1">The sequence shown here is derived from an EMBL/GenBank/DDBJ whole genome shotgun (WGS) entry which is preliminary data.</text>
</comment>
<dbReference type="EMBL" id="JABWUV010000009">
    <property type="protein sequence ID" value="KAF6330288.1"/>
    <property type="molecule type" value="Genomic_DNA"/>
</dbReference>
<evidence type="ECO:0000313" key="1">
    <source>
        <dbReference type="EMBL" id="KAF6330288.1"/>
    </source>
</evidence>
<proteinExistence type="predicted"/>
<sequence length="128" mass="14205">MKDLSETDVEVSVGNTSRWQLAASCVANPSYLMVSTRTCIPPHPTPLFTVQSMHGPEDLLGSKEKVPNKEGKALLDKNCHLVGTDSTQTQTTQEKHQMVVSATWKVKMMRCDQKLLWLSGSGTTFLKR</sequence>
<dbReference type="Proteomes" id="UP000527355">
    <property type="component" value="Unassembled WGS sequence"/>
</dbReference>
<accession>A0A7J7VZ37</accession>
<evidence type="ECO:0000313" key="2">
    <source>
        <dbReference type="Proteomes" id="UP000527355"/>
    </source>
</evidence>
<organism evidence="1 2">
    <name type="scientific">Myotis myotis</name>
    <name type="common">Greater mouse-eared bat</name>
    <name type="synonym">Vespertilio myotis</name>
    <dbReference type="NCBI Taxonomy" id="51298"/>
    <lineage>
        <taxon>Eukaryota</taxon>
        <taxon>Metazoa</taxon>
        <taxon>Chordata</taxon>
        <taxon>Craniata</taxon>
        <taxon>Vertebrata</taxon>
        <taxon>Euteleostomi</taxon>
        <taxon>Mammalia</taxon>
        <taxon>Eutheria</taxon>
        <taxon>Laurasiatheria</taxon>
        <taxon>Chiroptera</taxon>
        <taxon>Yangochiroptera</taxon>
        <taxon>Vespertilionidae</taxon>
        <taxon>Myotis</taxon>
    </lineage>
</organism>